<sequence>MNKSVIYSFFALICCIALSLTSHAQIATPAASPAATLTQKVGLTDVTISYSRPSMRGRKVFGGIRPYGELWRTGANGATTFTFSDEVTIEGKKVPAGTYSVFSLPGQTEWKVMLNKNAKASTNDYKKEEDVATFTVKPQKTASTYETMTIDLSDLTNKTAMINIKWENTKIALKLEAEVDSKVMAQIKETLAAKPDDAMANYQAAVYYMENGKDLKQALEMMNKGTAKDPQFWQMHQKAKLQAMLKDKKGAMESANKSIELAKKANNNDYVRLNEELLAELKK</sequence>
<comment type="caution">
    <text evidence="2">The sequence shown here is derived from an EMBL/GenBank/DDBJ whole genome shotgun (WGS) entry which is preliminary data.</text>
</comment>
<name>A0ABT8R3K2_9BACT</name>
<proteinExistence type="predicted"/>
<reference evidence="2" key="1">
    <citation type="submission" date="2023-07" db="EMBL/GenBank/DDBJ databases">
        <title>The genome sequence of Rhodocytophaga aerolata KACC 12507.</title>
        <authorList>
            <person name="Zhang X."/>
        </authorList>
    </citation>
    <scope>NUCLEOTIDE SEQUENCE</scope>
    <source>
        <strain evidence="2">KACC 12507</strain>
    </source>
</reference>
<gene>
    <name evidence="2" type="ORF">Q0590_05950</name>
</gene>
<dbReference type="RefSeq" id="WP_302036582.1">
    <property type="nucleotide sequence ID" value="NZ_JAUKPO010000002.1"/>
</dbReference>
<organism evidence="2 3">
    <name type="scientific">Rhodocytophaga aerolata</name>
    <dbReference type="NCBI Taxonomy" id="455078"/>
    <lineage>
        <taxon>Bacteria</taxon>
        <taxon>Pseudomonadati</taxon>
        <taxon>Bacteroidota</taxon>
        <taxon>Cytophagia</taxon>
        <taxon>Cytophagales</taxon>
        <taxon>Rhodocytophagaceae</taxon>
        <taxon>Rhodocytophaga</taxon>
    </lineage>
</organism>
<dbReference type="InterPro" id="IPR021314">
    <property type="entry name" value="DUF2911"/>
</dbReference>
<keyword evidence="1" id="KW-0732">Signal</keyword>
<dbReference type="Gene3D" id="1.25.40.10">
    <property type="entry name" value="Tetratricopeptide repeat domain"/>
    <property type="match status" value="1"/>
</dbReference>
<dbReference type="SUPFAM" id="SSF48452">
    <property type="entry name" value="TPR-like"/>
    <property type="match status" value="1"/>
</dbReference>
<evidence type="ECO:0000256" key="1">
    <source>
        <dbReference type="SAM" id="SignalP"/>
    </source>
</evidence>
<keyword evidence="3" id="KW-1185">Reference proteome</keyword>
<feature type="chain" id="PRO_5045410300" evidence="1">
    <location>
        <begin position="25"/>
        <end position="283"/>
    </location>
</feature>
<dbReference type="Proteomes" id="UP001168528">
    <property type="component" value="Unassembled WGS sequence"/>
</dbReference>
<feature type="signal peptide" evidence="1">
    <location>
        <begin position="1"/>
        <end position="24"/>
    </location>
</feature>
<evidence type="ECO:0000313" key="2">
    <source>
        <dbReference type="EMBL" id="MDO1445783.1"/>
    </source>
</evidence>
<dbReference type="EMBL" id="JAUKPO010000002">
    <property type="protein sequence ID" value="MDO1445783.1"/>
    <property type="molecule type" value="Genomic_DNA"/>
</dbReference>
<dbReference type="InterPro" id="IPR011990">
    <property type="entry name" value="TPR-like_helical_dom_sf"/>
</dbReference>
<evidence type="ECO:0000313" key="3">
    <source>
        <dbReference type="Proteomes" id="UP001168528"/>
    </source>
</evidence>
<accession>A0ABT8R3K2</accession>
<dbReference type="Pfam" id="PF11138">
    <property type="entry name" value="DUF2911"/>
    <property type="match status" value="1"/>
</dbReference>
<protein>
    <submittedName>
        <fullName evidence="2">DUF2911 domain-containing protein</fullName>
    </submittedName>
</protein>